<evidence type="ECO:0000256" key="7">
    <source>
        <dbReference type="ARBA" id="ARBA00023049"/>
    </source>
</evidence>
<keyword evidence="4" id="KW-0479">Metal-binding</keyword>
<comment type="cofactor">
    <cofactor evidence="1">
        <name>Co(2+)</name>
        <dbReference type="ChEBI" id="CHEBI:48828"/>
    </cofactor>
</comment>
<comment type="similarity">
    <text evidence="12">Belongs to the peptidase M20C family.</text>
</comment>
<accession>A0A844E4Q4</accession>
<evidence type="ECO:0000256" key="1">
    <source>
        <dbReference type="ARBA" id="ARBA00001941"/>
    </source>
</evidence>
<dbReference type="InterPro" id="IPR001160">
    <property type="entry name" value="Peptidase_M20C"/>
</dbReference>
<dbReference type="GO" id="GO:0006508">
    <property type="term" value="P:proteolysis"/>
    <property type="evidence" value="ECO:0007669"/>
    <property type="project" value="UniProtKB-KW"/>
</dbReference>
<organism evidence="19 20">
    <name type="scientific">Eubacterium ramulus</name>
    <dbReference type="NCBI Taxonomy" id="39490"/>
    <lineage>
        <taxon>Bacteria</taxon>
        <taxon>Bacillati</taxon>
        <taxon>Bacillota</taxon>
        <taxon>Clostridia</taxon>
        <taxon>Eubacteriales</taxon>
        <taxon>Eubacteriaceae</taxon>
        <taxon>Eubacterium</taxon>
    </lineage>
</organism>
<evidence type="ECO:0000256" key="2">
    <source>
        <dbReference type="ARBA" id="ARBA00001947"/>
    </source>
</evidence>
<comment type="cofactor">
    <cofactor evidence="2">
        <name>Zn(2+)</name>
        <dbReference type="ChEBI" id="CHEBI:29105"/>
    </cofactor>
</comment>
<dbReference type="FunFam" id="3.40.630.10:FF:000072">
    <property type="entry name" value="Aminoacyl-histidine dipeptidase"/>
    <property type="match status" value="1"/>
</dbReference>
<keyword evidence="6" id="KW-0862">Zinc</keyword>
<keyword evidence="7" id="KW-0482">Metalloprotease</keyword>
<dbReference type="InterPro" id="IPR002933">
    <property type="entry name" value="Peptidase_M20"/>
</dbReference>
<dbReference type="AlphaFoldDB" id="A0A844E4Q4"/>
<reference evidence="19 20" key="1">
    <citation type="journal article" date="2019" name="Nat. Med.">
        <title>A library of human gut bacterial isolates paired with longitudinal multiomics data enables mechanistic microbiome research.</title>
        <authorList>
            <person name="Poyet M."/>
            <person name="Groussin M."/>
            <person name="Gibbons S.M."/>
            <person name="Avila-Pacheco J."/>
            <person name="Jiang X."/>
            <person name="Kearney S.M."/>
            <person name="Perrotta A.R."/>
            <person name="Berdy B."/>
            <person name="Zhao S."/>
            <person name="Lieberman T.D."/>
            <person name="Swanson P.K."/>
            <person name="Smith M."/>
            <person name="Roesemann S."/>
            <person name="Alexander J.E."/>
            <person name="Rich S.A."/>
            <person name="Livny J."/>
            <person name="Vlamakis H."/>
            <person name="Clish C."/>
            <person name="Bullock K."/>
            <person name="Deik A."/>
            <person name="Scott J."/>
            <person name="Pierce K.A."/>
            <person name="Xavier R.J."/>
            <person name="Alm E.J."/>
        </authorList>
    </citation>
    <scope>NUCLEOTIDE SEQUENCE [LARGE SCALE GENOMIC DNA]</scope>
    <source>
        <strain evidence="19 20">BIOML-A3</strain>
    </source>
</reference>
<comment type="catalytic activity">
    <reaction evidence="9">
        <text>Hydrolysis of dipeptides, preferentially hydrophobic dipeptides including prolyl amino acids.</text>
        <dbReference type="EC" id="3.4.13.18"/>
    </reaction>
</comment>
<evidence type="ECO:0000256" key="16">
    <source>
        <dbReference type="ARBA" id="ARBA00077688"/>
    </source>
</evidence>
<evidence type="ECO:0000256" key="15">
    <source>
        <dbReference type="ARBA" id="ARBA00076004"/>
    </source>
</evidence>
<evidence type="ECO:0000256" key="9">
    <source>
        <dbReference type="ARBA" id="ARBA00036421"/>
    </source>
</evidence>
<evidence type="ECO:0000259" key="18">
    <source>
        <dbReference type="Pfam" id="PF07687"/>
    </source>
</evidence>
<name>A0A844E4Q4_EUBRA</name>
<dbReference type="EC" id="3.4.13.18" evidence="10"/>
<evidence type="ECO:0000256" key="3">
    <source>
        <dbReference type="ARBA" id="ARBA00022670"/>
    </source>
</evidence>
<dbReference type="GO" id="GO:0070573">
    <property type="term" value="F:metallodipeptidase activity"/>
    <property type="evidence" value="ECO:0007669"/>
    <property type="project" value="TreeGrafter"/>
</dbReference>
<evidence type="ECO:0000256" key="4">
    <source>
        <dbReference type="ARBA" id="ARBA00022723"/>
    </source>
</evidence>
<comment type="caution">
    <text evidence="19">The sequence shown here is derived from an EMBL/GenBank/DDBJ whole genome shotgun (WGS) entry which is preliminary data.</text>
</comment>
<gene>
    <name evidence="19" type="primary">pepD</name>
    <name evidence="19" type="ORF">GKE72_11220</name>
</gene>
<dbReference type="NCBIfam" id="TIGR01893">
    <property type="entry name" value="aa-his-dipept"/>
    <property type="match status" value="1"/>
</dbReference>
<dbReference type="SUPFAM" id="SSF53187">
    <property type="entry name" value="Zn-dependent exopeptidases"/>
    <property type="match status" value="1"/>
</dbReference>
<evidence type="ECO:0000256" key="10">
    <source>
        <dbReference type="ARBA" id="ARBA00038976"/>
    </source>
</evidence>
<dbReference type="PANTHER" id="PTHR43501">
    <property type="entry name" value="CYTOSOL NON-SPECIFIC DIPEPTIDASE"/>
    <property type="match status" value="1"/>
</dbReference>
<dbReference type="PANTHER" id="PTHR43501:SF1">
    <property type="entry name" value="CYTOSOL NON-SPECIFIC DIPEPTIDASE"/>
    <property type="match status" value="1"/>
</dbReference>
<dbReference type="Proteomes" id="UP000431304">
    <property type="component" value="Unassembled WGS sequence"/>
</dbReference>
<keyword evidence="8" id="KW-0170">Cobalt</keyword>
<dbReference type="PIRSF" id="PIRSF016599">
    <property type="entry name" value="Xaa-His_dipept"/>
    <property type="match status" value="1"/>
</dbReference>
<dbReference type="Gene3D" id="3.40.630.10">
    <property type="entry name" value="Zn peptidases"/>
    <property type="match status" value="2"/>
</dbReference>
<evidence type="ECO:0000256" key="8">
    <source>
        <dbReference type="ARBA" id="ARBA00023285"/>
    </source>
</evidence>
<keyword evidence="3" id="KW-0645">Protease</keyword>
<dbReference type="FunFam" id="3.40.630.10:FF:000015">
    <property type="entry name" value="Aminoacyl-histidine dipeptidase PepD"/>
    <property type="match status" value="1"/>
</dbReference>
<proteinExistence type="inferred from homology"/>
<evidence type="ECO:0000256" key="5">
    <source>
        <dbReference type="ARBA" id="ARBA00022801"/>
    </source>
</evidence>
<dbReference type="GO" id="GO:0005829">
    <property type="term" value="C:cytosol"/>
    <property type="evidence" value="ECO:0007669"/>
    <property type="project" value="TreeGrafter"/>
</dbReference>
<dbReference type="Pfam" id="PF07687">
    <property type="entry name" value="M20_dimer"/>
    <property type="match status" value="1"/>
</dbReference>
<evidence type="ECO:0000256" key="17">
    <source>
        <dbReference type="ARBA" id="ARBA00078074"/>
    </source>
</evidence>
<dbReference type="PRINTS" id="PR00934">
    <property type="entry name" value="XHISDIPTASE"/>
</dbReference>
<evidence type="ECO:0000313" key="19">
    <source>
        <dbReference type="EMBL" id="MSD16624.1"/>
    </source>
</evidence>
<evidence type="ECO:0000256" key="11">
    <source>
        <dbReference type="ARBA" id="ARBA00044252"/>
    </source>
</evidence>
<dbReference type="RefSeq" id="WP_154314848.1">
    <property type="nucleotide sequence ID" value="NZ_WKRA01000018.1"/>
</dbReference>
<evidence type="ECO:0000256" key="12">
    <source>
        <dbReference type="ARBA" id="ARBA00061423"/>
    </source>
</evidence>
<dbReference type="GO" id="GO:0046872">
    <property type="term" value="F:metal ion binding"/>
    <property type="evidence" value="ECO:0007669"/>
    <property type="project" value="UniProtKB-KW"/>
</dbReference>
<evidence type="ECO:0000256" key="6">
    <source>
        <dbReference type="ARBA" id="ARBA00022833"/>
    </source>
</evidence>
<keyword evidence="19" id="KW-0224">Dipeptidase</keyword>
<sequence>MKMRVFENLEPKEVFYYFEDICSIPHGSGNTQKISDYCVNFAKEHGLNYRQEECGNVVIWKDATSGYEQADTVILQGHMDMVAVKDADCPLDLKKDGLIPEVDGAWIQAKGSSLGGDDGIAVAYALAILAADDIPHPALEVVFTVGEEVGLVGATALDTSDLKGKILMNIDSEDDGIFLIGCAGAATVACCLPVRKETVYGQQYVWHTEGLMGGHSGMEISCERANANKIFGRFLAECMDEIGFSIVSVSGGEKDNAIAKQCAARLVVPEEKTASFEDAVQTFEIMLKREHHFTDPQMHIYVEKECCGETEVLTGEIAQKLMFLLIHLPNGVQKRIPEVPDSVQTSLNMGILAQTEDEISMTFSVRSSVTSEKEWLMKQMQHLTGSVDGYCRISGVYPAWEYQPNSKIRPLMIETYEEITGKKPETAAIHAGVECGIFCEKMPGLDCISYGPQINDIHTTRERLNIESVKRNWELTLAVLKKLK</sequence>
<keyword evidence="5 19" id="KW-0378">Hydrolase</keyword>
<dbReference type="CDD" id="cd03890">
    <property type="entry name" value="M20_pepD"/>
    <property type="match status" value="1"/>
</dbReference>
<feature type="domain" description="Peptidase M20 dimerisation" evidence="18">
    <location>
        <begin position="209"/>
        <end position="290"/>
    </location>
</feature>
<dbReference type="InterPro" id="IPR011650">
    <property type="entry name" value="Peptidase_M20_dimer"/>
</dbReference>
<dbReference type="EMBL" id="WKRA01000018">
    <property type="protein sequence ID" value="MSD16624.1"/>
    <property type="molecule type" value="Genomic_DNA"/>
</dbReference>
<evidence type="ECO:0000256" key="14">
    <source>
        <dbReference type="ARBA" id="ARBA00075285"/>
    </source>
</evidence>
<dbReference type="Pfam" id="PF01546">
    <property type="entry name" value="Peptidase_M20"/>
    <property type="match status" value="1"/>
</dbReference>
<evidence type="ECO:0000313" key="20">
    <source>
        <dbReference type="Proteomes" id="UP000431304"/>
    </source>
</evidence>
<protein>
    <recommendedName>
        <fullName evidence="13">Cytosol non-specific dipeptidase</fullName>
        <ecNumber evidence="10">3.4.13.18</ecNumber>
    </recommendedName>
    <alternativeName>
        <fullName evidence="16">Aminoacyl-histidine dipeptidase</fullName>
    </alternativeName>
    <alternativeName>
        <fullName evidence="15">Beta-alanyl-histidine dipeptidase</fullName>
    </alternativeName>
    <alternativeName>
        <fullName evidence="14">Carnosinase</fullName>
    </alternativeName>
    <alternativeName>
        <fullName evidence="11">Peptidase D</fullName>
    </alternativeName>
    <alternativeName>
        <fullName evidence="17">Xaa-His dipeptidase</fullName>
    </alternativeName>
</protein>
<evidence type="ECO:0000256" key="13">
    <source>
        <dbReference type="ARBA" id="ARBA00071271"/>
    </source>
</evidence>